<dbReference type="RefSeq" id="WP_043736662.1">
    <property type="nucleotide sequence ID" value="NZ_JADLPF010000001.1"/>
</dbReference>
<reference evidence="1 2" key="1">
    <citation type="submission" date="2019-05" db="EMBL/GenBank/DDBJ databases">
        <title>Genomes sequences of two Nocardia cyriacigeorgica environmental isolates, type strains Nocardia asteroides ATCC 19247 and Nocardia cyriacigeorgica DSM 44484.</title>
        <authorList>
            <person name="Vautrin F."/>
            <person name="Bergeron E."/>
            <person name="Dubost A."/>
            <person name="Abrouk D."/>
            <person name="Rodriguez Nava V."/>
            <person name="Pujic P."/>
        </authorList>
    </citation>
    <scope>NUCLEOTIDE SEQUENCE [LARGE SCALE GENOMIC DNA]</scope>
    <source>
        <strain evidence="1 2">EML 1456</strain>
    </source>
</reference>
<organism evidence="1 2">
    <name type="scientific">Nocardia cyriacigeorgica</name>
    <dbReference type="NCBI Taxonomy" id="135487"/>
    <lineage>
        <taxon>Bacteria</taxon>
        <taxon>Bacillati</taxon>
        <taxon>Actinomycetota</taxon>
        <taxon>Actinomycetes</taxon>
        <taxon>Mycobacteriales</taxon>
        <taxon>Nocardiaceae</taxon>
        <taxon>Nocardia</taxon>
    </lineage>
</organism>
<evidence type="ECO:0000313" key="1">
    <source>
        <dbReference type="EMBL" id="TLG09031.1"/>
    </source>
</evidence>
<sequence>MSVHHMASIGRCIHSSRRRGPLRVGLDLSTLGAEPPDIADFVSVLRRRPEIEPAFLVFGEQHDDLTEPWRQRLDCAIVHVVDYHSFGELEKIADASQVWVTTYTAGEQTFGGWCPFFGVYANLDALQSAESDLTEEDRYRAAALAAVALKLGLDVVVTEAPTAGRPEVADNDIAAMITPPDLLPIFGHYLRMTGNLSLRYNRTGVIVYDDLRAGSVSGVYHIGIESHIPHLRHLMVAALMGRHTDVVSDLGSISARAQRALRALDELLAALSTHNGPHTPTADTTERVSEAFDRELLYLTAVFDTFGRLFRRLHDGRGPKRNEPKSLHSLPLITSHIVEKYAAGEIVDRIVEYRTYAYITSTLRNYIHEAVLPTGPVPSRGYGSATTIAVNLDLLDDVKLTQQQVAKLGVWKASTTVLSAEPTTVGDLATFAVTLMTTALAYVDTVIELILFHHPTDPTADAHPLLGCAPKDLHIPEPRPDELLIRSYFGW</sequence>
<dbReference type="AlphaFoldDB" id="A0A5R8PD95"/>
<comment type="caution">
    <text evidence="1">The sequence shown here is derived from an EMBL/GenBank/DDBJ whole genome shotgun (WGS) entry which is preliminary data.</text>
</comment>
<dbReference type="OrthoDB" id="4496336at2"/>
<proteinExistence type="predicted"/>
<gene>
    <name evidence="1" type="ORF">FEK35_16070</name>
</gene>
<dbReference type="EMBL" id="VBUU01000015">
    <property type="protein sequence ID" value="TLG09031.1"/>
    <property type="molecule type" value="Genomic_DNA"/>
</dbReference>
<dbReference type="Proteomes" id="UP000308349">
    <property type="component" value="Unassembled WGS sequence"/>
</dbReference>
<accession>A0A5R8PD95</accession>
<evidence type="ECO:0000313" key="2">
    <source>
        <dbReference type="Proteomes" id="UP000308349"/>
    </source>
</evidence>
<protein>
    <submittedName>
        <fullName evidence="1">Uncharacterized protein</fullName>
    </submittedName>
</protein>
<name>A0A5R8PD95_9NOCA</name>